<feature type="region of interest" description="Disordered" evidence="1">
    <location>
        <begin position="17"/>
        <end position="48"/>
    </location>
</feature>
<dbReference type="PANTHER" id="PTHR21261">
    <property type="entry name" value="BEAT PROTEIN"/>
    <property type="match status" value="1"/>
</dbReference>
<dbReference type="PANTHER" id="PTHR21261:SF6">
    <property type="entry name" value="BEATEN PATH IIA-RELATED"/>
    <property type="match status" value="1"/>
</dbReference>
<dbReference type="GeneID" id="105227563"/>
<dbReference type="PROSITE" id="PS50835">
    <property type="entry name" value="IG_LIKE"/>
    <property type="match status" value="1"/>
</dbReference>
<dbReference type="Proteomes" id="UP001652620">
    <property type="component" value="Chromosome 2"/>
</dbReference>
<accession>A0ABM3JBB6</accession>
<dbReference type="SMART" id="SM00409">
    <property type="entry name" value="IG"/>
    <property type="match status" value="1"/>
</dbReference>
<proteinExistence type="predicted"/>
<name>A0ABM3JBB6_BACDO</name>
<reference evidence="3" key="1">
    <citation type="submission" date="2025-05" db="UniProtKB">
        <authorList>
            <consortium name="RefSeq"/>
        </authorList>
    </citation>
    <scope>NUCLEOTIDE SEQUENCE [LARGE SCALE GENOMIC DNA]</scope>
</reference>
<evidence type="ECO:0000313" key="4">
    <source>
        <dbReference type="RefSeq" id="XP_049306523.1"/>
    </source>
</evidence>
<dbReference type="InterPro" id="IPR003599">
    <property type="entry name" value="Ig_sub"/>
</dbReference>
<dbReference type="InterPro" id="IPR013783">
    <property type="entry name" value="Ig-like_fold"/>
</dbReference>
<dbReference type="InterPro" id="IPR036179">
    <property type="entry name" value="Ig-like_dom_sf"/>
</dbReference>
<reference evidence="4" key="2">
    <citation type="submission" date="2025-08" db="UniProtKB">
        <authorList>
            <consortium name="RefSeq"/>
        </authorList>
    </citation>
    <scope>IDENTIFICATION</scope>
    <source>
        <tissue evidence="4">Adult</tissue>
    </source>
</reference>
<dbReference type="InterPro" id="IPR007110">
    <property type="entry name" value="Ig-like_dom"/>
</dbReference>
<evidence type="ECO:0000259" key="2">
    <source>
        <dbReference type="PROSITE" id="PS50835"/>
    </source>
</evidence>
<keyword evidence="3" id="KW-1185">Reference proteome</keyword>
<feature type="domain" description="Ig-like" evidence="2">
    <location>
        <begin position="311"/>
        <end position="420"/>
    </location>
</feature>
<protein>
    <submittedName>
        <fullName evidence="4">Uncharacterized protein LOC105227563</fullName>
    </submittedName>
</protein>
<evidence type="ECO:0000256" key="1">
    <source>
        <dbReference type="SAM" id="MobiDB-lite"/>
    </source>
</evidence>
<gene>
    <name evidence="4" type="primary">LOC105227563</name>
</gene>
<dbReference type="SUPFAM" id="SSF48726">
    <property type="entry name" value="Immunoglobulin"/>
    <property type="match status" value="1"/>
</dbReference>
<dbReference type="Gene3D" id="2.60.40.10">
    <property type="entry name" value="Immunoglobulins"/>
    <property type="match status" value="1"/>
</dbReference>
<evidence type="ECO:0000313" key="3">
    <source>
        <dbReference type="Proteomes" id="UP001652620"/>
    </source>
</evidence>
<organism evidence="3 4">
    <name type="scientific">Bactrocera dorsalis</name>
    <name type="common">Oriental fruit fly</name>
    <name type="synonym">Dacus dorsalis</name>
    <dbReference type="NCBI Taxonomy" id="27457"/>
    <lineage>
        <taxon>Eukaryota</taxon>
        <taxon>Metazoa</taxon>
        <taxon>Ecdysozoa</taxon>
        <taxon>Arthropoda</taxon>
        <taxon>Hexapoda</taxon>
        <taxon>Insecta</taxon>
        <taxon>Pterygota</taxon>
        <taxon>Neoptera</taxon>
        <taxon>Endopterygota</taxon>
        <taxon>Diptera</taxon>
        <taxon>Brachycera</taxon>
        <taxon>Muscomorpha</taxon>
        <taxon>Tephritoidea</taxon>
        <taxon>Tephritidae</taxon>
        <taxon>Bactrocera</taxon>
        <taxon>Bactrocera</taxon>
    </lineage>
</organism>
<dbReference type="RefSeq" id="XP_049306523.1">
    <property type="nucleotide sequence ID" value="XM_049450566.1"/>
</dbReference>
<sequence length="646" mass="69963">MQFKATTRFAYANCSKINNNKSENNNNNSSNYSKSSHDNSSSNHNNNNNETVVARRDFALIYAQLHAKQQQQPEQQQNKQLVQLRVAHKMQTTTNTTTEVNCICASPRGNSSNNKSSCNNNHSKNFNSQSDANTSTAATIVCNMAAATIPTAMTDDSGCCKCASSNNMQRCGKDVDYIAAAAPTPAAATAVACAERPTPTQCCKHATQDSLSKYNKNNQHTCAVNWKNNFVASESAKKDCKHSAVIRSSGSGSGENLLATAAAAAEIKTKITTKTSSMHTAFDIGNWKSICAMMLLLFCFTWHDYAQAALSNVSLYIEPPAVRRGQSVILRCQYSLEGAPLYSIKYYRGNYEFYRYTPGEFPNVKHFQYPGIKVDEVISNATQVVIRDVKFTLSGNFSCEVTADAPLFSTATAYAQVQVVEFPEKRPQLFTEHARYEPGDILRANCSTPPSRPRADLQFTLNNIPVSTGETQYIRTVDNLIASRLSLKLQLHAAHFVAGINTQHLMNHLGGSQSAMGVSYNTGVGSGGGVAGGNGGLVLRCTAQIGNLYQEYKEIELGTPQKDPVPARVTLSSGSSLRNFFEYFSAASSAATTTATCTTQSIARPLKLTVLAAAVWRSQALLLGMTAGLAAAYSTLRLKPATNASR</sequence>